<reference evidence="2" key="1">
    <citation type="submission" date="2025-08" db="UniProtKB">
        <authorList>
            <consortium name="Ensembl"/>
        </authorList>
    </citation>
    <scope>IDENTIFICATION</scope>
</reference>
<dbReference type="InterPro" id="IPR029185">
    <property type="entry name" value="CDRT4"/>
</dbReference>
<accession>A0A8C8STU1</accession>
<dbReference type="PANTHER" id="PTHR37885:SF1">
    <property type="entry name" value="CMT1A DUPLICATED REGION TRANSCRIPT 4 PROTEIN"/>
    <property type="match status" value="1"/>
</dbReference>
<dbReference type="AlphaFoldDB" id="A0A8C8STU1"/>
<name>A0A8C8STU1_9SAUR</name>
<dbReference type="Ensembl" id="ENSPCET00000025790.1">
    <property type="protein sequence ID" value="ENSPCEP00000024952.1"/>
    <property type="gene ID" value="ENSPCEG00000018840.1"/>
</dbReference>
<dbReference type="Pfam" id="PF15213">
    <property type="entry name" value="CDRT4"/>
    <property type="match status" value="1"/>
</dbReference>
<proteinExistence type="predicted"/>
<organism evidence="2 3">
    <name type="scientific">Pelusios castaneus</name>
    <name type="common">West African mud turtle</name>
    <dbReference type="NCBI Taxonomy" id="367368"/>
    <lineage>
        <taxon>Eukaryota</taxon>
        <taxon>Metazoa</taxon>
        <taxon>Chordata</taxon>
        <taxon>Craniata</taxon>
        <taxon>Vertebrata</taxon>
        <taxon>Euteleostomi</taxon>
        <taxon>Archelosauria</taxon>
        <taxon>Testudinata</taxon>
        <taxon>Testudines</taxon>
        <taxon>Pleurodira</taxon>
        <taxon>Pelomedusidae</taxon>
        <taxon>Pelusios</taxon>
    </lineage>
</organism>
<sequence length="166" mass="18292">MLGSSGRSCAFFSVKVQRKNLPLNIGLPSHLIHRCRRWPAYTVLTSPTVKVLIEQDEQRKAGSQGTSQECREGMGSCKRSGSHTPGQKPSNESQEATFTATTQESSRSNEESSPLRIARGLPANTEVPSPNGHKVIFSRKPPFRVLPYGTYTSPSKESSHKKNNDH</sequence>
<dbReference type="Proteomes" id="UP000694393">
    <property type="component" value="Unplaced"/>
</dbReference>
<evidence type="ECO:0000313" key="3">
    <source>
        <dbReference type="Proteomes" id="UP000694393"/>
    </source>
</evidence>
<evidence type="ECO:0000256" key="1">
    <source>
        <dbReference type="SAM" id="MobiDB-lite"/>
    </source>
</evidence>
<evidence type="ECO:0000313" key="2">
    <source>
        <dbReference type="Ensembl" id="ENSPCEP00000024952.1"/>
    </source>
</evidence>
<feature type="region of interest" description="Disordered" evidence="1">
    <location>
        <begin position="55"/>
        <end position="166"/>
    </location>
</feature>
<feature type="compositionally biased region" description="Polar residues" evidence="1">
    <location>
        <begin position="82"/>
        <end position="106"/>
    </location>
</feature>
<feature type="compositionally biased region" description="Basic and acidic residues" evidence="1">
    <location>
        <begin position="157"/>
        <end position="166"/>
    </location>
</feature>
<keyword evidence="3" id="KW-1185">Reference proteome</keyword>
<dbReference type="PANTHER" id="PTHR37885">
    <property type="entry name" value="CMT1A DUPLICATED REGION TRANSCRIPT 4 PROTEIN"/>
    <property type="match status" value="1"/>
</dbReference>
<reference evidence="2" key="2">
    <citation type="submission" date="2025-09" db="UniProtKB">
        <authorList>
            <consortium name="Ensembl"/>
        </authorList>
    </citation>
    <scope>IDENTIFICATION</scope>
</reference>
<protein>
    <submittedName>
        <fullName evidence="2">Uncharacterized protein</fullName>
    </submittedName>
</protein>